<keyword evidence="2" id="KW-0805">Transcription regulation</keyword>
<dbReference type="InterPro" id="IPR020449">
    <property type="entry name" value="Tscrpt_reg_AraC-type_HTH"/>
</dbReference>
<feature type="domain" description="Response regulatory" evidence="7">
    <location>
        <begin position="4"/>
        <end position="119"/>
    </location>
</feature>
<evidence type="ECO:0000259" key="7">
    <source>
        <dbReference type="PROSITE" id="PS50110"/>
    </source>
</evidence>
<proteinExistence type="predicted"/>
<evidence type="ECO:0000256" key="3">
    <source>
        <dbReference type="ARBA" id="ARBA00023125"/>
    </source>
</evidence>
<sequence>MKPLILIVDDNEDMLDVISDELNEAYIVARALNGHQALAMLEKTPVQLVVSDIMMPGMDGFELCRHIKTQFEYSHIPLILLTAKNTLQSKITGLETGADAYIEKPFNADYLLAQIANLLTNREKIKDFFLSTPLVPIKSIAPSGPDQLFLEKLNDTICNNLDTCDLDIDKLSKLMNMSRTTLFRKIKSISSLTPADLINITRLKKAAELLAGPHLKIYEVAYMMGYTSTTIFGRNFHKQFGMTPTEYQKMKSRE</sequence>
<keyword evidence="4" id="KW-0804">Transcription</keyword>
<dbReference type="Gene3D" id="1.10.10.60">
    <property type="entry name" value="Homeodomain-like"/>
    <property type="match status" value="1"/>
</dbReference>
<reference evidence="8 9" key="1">
    <citation type="submission" date="2021-03" db="EMBL/GenBank/DDBJ databases">
        <title>Assistant Professor.</title>
        <authorList>
            <person name="Huq M.A."/>
        </authorList>
    </citation>
    <scope>NUCLEOTIDE SEQUENCE [LARGE SCALE GENOMIC DNA]</scope>
    <source>
        <strain evidence="8 9">MAH-29</strain>
    </source>
</reference>
<evidence type="ECO:0000313" key="8">
    <source>
        <dbReference type="EMBL" id="MBO9203848.1"/>
    </source>
</evidence>
<dbReference type="InterPro" id="IPR011006">
    <property type="entry name" value="CheY-like_superfamily"/>
</dbReference>
<dbReference type="PRINTS" id="PR00032">
    <property type="entry name" value="HTHARAC"/>
</dbReference>
<dbReference type="InterPro" id="IPR018060">
    <property type="entry name" value="HTH_AraC"/>
</dbReference>
<dbReference type="Proteomes" id="UP000677244">
    <property type="component" value="Unassembled WGS sequence"/>
</dbReference>
<keyword evidence="9" id="KW-1185">Reference proteome</keyword>
<dbReference type="PROSITE" id="PS01124">
    <property type="entry name" value="HTH_ARAC_FAMILY_2"/>
    <property type="match status" value="1"/>
</dbReference>
<dbReference type="RefSeq" id="WP_209141899.1">
    <property type="nucleotide sequence ID" value="NZ_JAGHKO010000011.1"/>
</dbReference>
<evidence type="ECO:0000256" key="5">
    <source>
        <dbReference type="PROSITE-ProRule" id="PRU00169"/>
    </source>
</evidence>
<dbReference type="InterPro" id="IPR009057">
    <property type="entry name" value="Homeodomain-like_sf"/>
</dbReference>
<dbReference type="Pfam" id="PF00072">
    <property type="entry name" value="Response_reg"/>
    <property type="match status" value="1"/>
</dbReference>
<dbReference type="SMART" id="SM00342">
    <property type="entry name" value="HTH_ARAC"/>
    <property type="match status" value="1"/>
</dbReference>
<dbReference type="PROSITE" id="PS50110">
    <property type="entry name" value="RESPONSE_REGULATORY"/>
    <property type="match status" value="1"/>
</dbReference>
<evidence type="ECO:0000256" key="4">
    <source>
        <dbReference type="ARBA" id="ARBA00023163"/>
    </source>
</evidence>
<dbReference type="SUPFAM" id="SSF52172">
    <property type="entry name" value="CheY-like"/>
    <property type="match status" value="1"/>
</dbReference>
<dbReference type="Gene3D" id="3.40.50.2300">
    <property type="match status" value="1"/>
</dbReference>
<dbReference type="InterPro" id="IPR001789">
    <property type="entry name" value="Sig_transdc_resp-reg_receiver"/>
</dbReference>
<dbReference type="PANTHER" id="PTHR43547:SF2">
    <property type="entry name" value="HYBRID SIGNAL TRANSDUCTION HISTIDINE KINASE C"/>
    <property type="match status" value="1"/>
</dbReference>
<gene>
    <name evidence="8" type="ORF">J7I42_26425</name>
</gene>
<evidence type="ECO:0000313" key="9">
    <source>
        <dbReference type="Proteomes" id="UP000677244"/>
    </source>
</evidence>
<dbReference type="Pfam" id="PF12833">
    <property type="entry name" value="HTH_18"/>
    <property type="match status" value="1"/>
</dbReference>
<protein>
    <submittedName>
        <fullName evidence="8">Response regulator</fullName>
    </submittedName>
</protein>
<accession>A0ABS3Z1E3</accession>
<name>A0ABS3Z1E3_9BACT</name>
<feature type="modified residue" description="4-aspartylphosphate" evidence="5">
    <location>
        <position position="52"/>
    </location>
</feature>
<keyword evidence="1 5" id="KW-0597">Phosphoprotein</keyword>
<dbReference type="CDD" id="cd17574">
    <property type="entry name" value="REC_OmpR"/>
    <property type="match status" value="1"/>
</dbReference>
<feature type="domain" description="HTH araC/xylS-type" evidence="6">
    <location>
        <begin position="151"/>
        <end position="250"/>
    </location>
</feature>
<dbReference type="SUPFAM" id="SSF46689">
    <property type="entry name" value="Homeodomain-like"/>
    <property type="match status" value="1"/>
</dbReference>
<evidence type="ECO:0000256" key="2">
    <source>
        <dbReference type="ARBA" id="ARBA00023015"/>
    </source>
</evidence>
<comment type="caution">
    <text evidence="8">The sequence shown here is derived from an EMBL/GenBank/DDBJ whole genome shotgun (WGS) entry which is preliminary data.</text>
</comment>
<keyword evidence="3" id="KW-0238">DNA-binding</keyword>
<dbReference type="SMART" id="SM00448">
    <property type="entry name" value="REC"/>
    <property type="match status" value="1"/>
</dbReference>
<evidence type="ECO:0000256" key="1">
    <source>
        <dbReference type="ARBA" id="ARBA00022553"/>
    </source>
</evidence>
<dbReference type="EMBL" id="JAGHKO010000011">
    <property type="protein sequence ID" value="MBO9203848.1"/>
    <property type="molecule type" value="Genomic_DNA"/>
</dbReference>
<dbReference type="PANTHER" id="PTHR43547">
    <property type="entry name" value="TWO-COMPONENT HISTIDINE KINASE"/>
    <property type="match status" value="1"/>
</dbReference>
<organism evidence="8 9">
    <name type="scientific">Niastella soli</name>
    <dbReference type="NCBI Taxonomy" id="2821487"/>
    <lineage>
        <taxon>Bacteria</taxon>
        <taxon>Pseudomonadati</taxon>
        <taxon>Bacteroidota</taxon>
        <taxon>Chitinophagia</taxon>
        <taxon>Chitinophagales</taxon>
        <taxon>Chitinophagaceae</taxon>
        <taxon>Niastella</taxon>
    </lineage>
</organism>
<evidence type="ECO:0000259" key="6">
    <source>
        <dbReference type="PROSITE" id="PS01124"/>
    </source>
</evidence>